<dbReference type="CDD" id="cd09093">
    <property type="entry name" value="INPP5c_INPP5B"/>
    <property type="match status" value="1"/>
</dbReference>
<dbReference type="InterPro" id="IPR048869">
    <property type="entry name" value="OCRL-1_2_ASH"/>
</dbReference>
<dbReference type="InterPro" id="IPR037793">
    <property type="entry name" value="OCRL1/INPP5B_INPP5c"/>
</dbReference>
<dbReference type="Gene3D" id="3.60.10.10">
    <property type="entry name" value="Endonuclease/exonuclease/phosphatase"/>
    <property type="match status" value="1"/>
</dbReference>
<dbReference type="Pfam" id="PF16776">
    <property type="entry name" value="INPP5B_PH"/>
    <property type="match status" value="1"/>
</dbReference>
<dbReference type="Gene3D" id="2.30.29.110">
    <property type="match status" value="1"/>
</dbReference>
<feature type="region of interest" description="Disordered" evidence="1">
    <location>
        <begin position="1"/>
        <end position="24"/>
    </location>
</feature>
<dbReference type="PANTHER" id="PTHR11200:SF300">
    <property type="entry name" value="TYPE II INOSITOL 1,4,5-TRISPHOSPHATE 5-PHOSPHATASE"/>
    <property type="match status" value="1"/>
</dbReference>
<dbReference type="InterPro" id="IPR000300">
    <property type="entry name" value="IPPc"/>
</dbReference>
<dbReference type="VEuPathDB" id="VectorBase:HLOH_045263"/>
<dbReference type="AlphaFoldDB" id="A0A9J6H1L2"/>
<feature type="domain" description="Inositol polyphosphate-related phosphatase" evidence="2">
    <location>
        <begin position="154"/>
        <end position="442"/>
    </location>
</feature>
<evidence type="ECO:0000313" key="3">
    <source>
        <dbReference type="EMBL" id="KAH9381525.1"/>
    </source>
</evidence>
<dbReference type="EMBL" id="JABSTR010000011">
    <property type="protein sequence ID" value="KAH9381525.1"/>
    <property type="molecule type" value="Genomic_DNA"/>
</dbReference>
<dbReference type="OrthoDB" id="7862313at2759"/>
<dbReference type="InterPro" id="IPR036691">
    <property type="entry name" value="Endo/exonu/phosph_ase_sf"/>
</dbReference>
<dbReference type="InterPro" id="IPR046985">
    <property type="entry name" value="IP5"/>
</dbReference>
<dbReference type="InterPro" id="IPR013783">
    <property type="entry name" value="Ig-like_fold"/>
</dbReference>
<feature type="compositionally biased region" description="Basic and acidic residues" evidence="1">
    <location>
        <begin position="1"/>
        <end position="17"/>
    </location>
</feature>
<proteinExistence type="predicted"/>
<dbReference type="GO" id="GO:0046856">
    <property type="term" value="P:phosphatidylinositol dephosphorylation"/>
    <property type="evidence" value="ECO:0007669"/>
    <property type="project" value="InterPro"/>
</dbReference>
<dbReference type="SUPFAM" id="SSF56219">
    <property type="entry name" value="DNase I-like"/>
    <property type="match status" value="1"/>
</dbReference>
<gene>
    <name evidence="3" type="ORF">HPB48_005500</name>
</gene>
<dbReference type="PANTHER" id="PTHR11200">
    <property type="entry name" value="INOSITOL 5-PHOSPHATASE"/>
    <property type="match status" value="1"/>
</dbReference>
<dbReference type="Gene3D" id="2.60.40.10">
    <property type="entry name" value="Immunoglobulins"/>
    <property type="match status" value="1"/>
</dbReference>
<keyword evidence="4" id="KW-1185">Reference proteome</keyword>
<dbReference type="GO" id="GO:0016020">
    <property type="term" value="C:membrane"/>
    <property type="evidence" value="ECO:0007669"/>
    <property type="project" value="TreeGrafter"/>
</dbReference>
<dbReference type="SMART" id="SM00128">
    <property type="entry name" value="IPPc"/>
    <property type="match status" value="1"/>
</dbReference>
<dbReference type="Pfam" id="PF22669">
    <property type="entry name" value="Exo_endo_phos2"/>
    <property type="match status" value="1"/>
</dbReference>
<evidence type="ECO:0000313" key="4">
    <source>
        <dbReference type="Proteomes" id="UP000821853"/>
    </source>
</evidence>
<reference evidence="3 4" key="1">
    <citation type="journal article" date="2020" name="Cell">
        <title>Large-Scale Comparative Analyses of Tick Genomes Elucidate Their Genetic Diversity and Vector Capacities.</title>
        <authorList>
            <consortium name="Tick Genome and Microbiome Consortium (TIGMIC)"/>
            <person name="Jia N."/>
            <person name="Wang J."/>
            <person name="Shi W."/>
            <person name="Du L."/>
            <person name="Sun Y."/>
            <person name="Zhan W."/>
            <person name="Jiang J.F."/>
            <person name="Wang Q."/>
            <person name="Zhang B."/>
            <person name="Ji P."/>
            <person name="Bell-Sakyi L."/>
            <person name="Cui X.M."/>
            <person name="Yuan T.T."/>
            <person name="Jiang B.G."/>
            <person name="Yang W.F."/>
            <person name="Lam T.T."/>
            <person name="Chang Q.C."/>
            <person name="Ding S.J."/>
            <person name="Wang X.J."/>
            <person name="Zhu J.G."/>
            <person name="Ruan X.D."/>
            <person name="Zhao L."/>
            <person name="Wei J.T."/>
            <person name="Ye R.Z."/>
            <person name="Que T.C."/>
            <person name="Du C.H."/>
            <person name="Zhou Y.H."/>
            <person name="Cheng J.X."/>
            <person name="Dai P.F."/>
            <person name="Guo W.B."/>
            <person name="Han X.H."/>
            <person name="Huang E.J."/>
            <person name="Li L.F."/>
            <person name="Wei W."/>
            <person name="Gao Y.C."/>
            <person name="Liu J.Z."/>
            <person name="Shao H.Z."/>
            <person name="Wang X."/>
            <person name="Wang C.C."/>
            <person name="Yang T.C."/>
            <person name="Huo Q.B."/>
            <person name="Li W."/>
            <person name="Chen H.Y."/>
            <person name="Chen S.E."/>
            <person name="Zhou L.G."/>
            <person name="Ni X.B."/>
            <person name="Tian J.H."/>
            <person name="Sheng Y."/>
            <person name="Liu T."/>
            <person name="Pan Y.S."/>
            <person name="Xia L.Y."/>
            <person name="Li J."/>
            <person name="Zhao F."/>
            <person name="Cao W.C."/>
        </authorList>
    </citation>
    <scope>NUCLEOTIDE SEQUENCE [LARGE SCALE GENOMIC DNA]</scope>
    <source>
        <strain evidence="3">HaeL-2018</strain>
    </source>
</reference>
<dbReference type="GO" id="GO:0052745">
    <property type="term" value="F:inositol phosphate phosphatase activity"/>
    <property type="evidence" value="ECO:0007669"/>
    <property type="project" value="InterPro"/>
</dbReference>
<protein>
    <recommendedName>
        <fullName evidence="2">Inositol polyphosphate-related phosphatase domain-containing protein</fullName>
    </recommendedName>
</protein>
<dbReference type="Proteomes" id="UP000821853">
    <property type="component" value="Chromosome 9"/>
</dbReference>
<dbReference type="OMA" id="MRVGAMS"/>
<organism evidence="3 4">
    <name type="scientific">Haemaphysalis longicornis</name>
    <name type="common">Bush tick</name>
    <dbReference type="NCBI Taxonomy" id="44386"/>
    <lineage>
        <taxon>Eukaryota</taxon>
        <taxon>Metazoa</taxon>
        <taxon>Ecdysozoa</taxon>
        <taxon>Arthropoda</taxon>
        <taxon>Chelicerata</taxon>
        <taxon>Arachnida</taxon>
        <taxon>Acari</taxon>
        <taxon>Parasitiformes</taxon>
        <taxon>Ixodida</taxon>
        <taxon>Ixodoidea</taxon>
        <taxon>Ixodidae</taxon>
        <taxon>Haemaphysalinae</taxon>
        <taxon>Haemaphysalis</taxon>
    </lineage>
</organism>
<accession>A0A9J6H1L2</accession>
<comment type="caution">
    <text evidence="3">The sequence shown here is derived from an EMBL/GenBank/DDBJ whole genome shotgun (WGS) entry which is preliminary data.</text>
</comment>
<name>A0A9J6H1L2_HAELO</name>
<evidence type="ECO:0000256" key="1">
    <source>
        <dbReference type="SAM" id="MobiDB-lite"/>
    </source>
</evidence>
<dbReference type="Pfam" id="PF21310">
    <property type="entry name" value="OCRL-like_ASH"/>
    <property type="match status" value="1"/>
</dbReference>
<sequence length="695" mass="78114">MASEGKHCAHSNRDGHKPTLRVDSPTGVDMYVKVAHKRRKLLLELPATDQARSFLAHVGKAVERHALVRGAAGGSDFFSWLNHYGGTQLDGSSESLLNSPGEPPRQTIAEGATPLAARESVVRLQLAMREDDYTRLEHIRHAPFTAWLAEKRPRASRFFLGTWNVNGQACGLVDLGGWLSCDPDPPQVYAVGFQELDLSKEALLFTDSPREEEWLRAVALGLHPGARYRLAKLVRLVGMMLVLFVEESLSAHVQEVEAHWVGTGILGKMGNKGAVAVRLRLHASPICFVCCHLAAHQEECQRRNQDFSDVCARLAFPAHDRGLADHEQIFWLGDLNYRLADLEHDRVKSMVDQGLLDKLLEHDQAFAGYTEGPITFRPTYKYAPGTQQWDNSEKQRAPAWCDRILWKGPHVEQLRYSSHESYTLSDHKPVSASFKVGVKVIDSARYRTIYEEIMKKLDKLENEFLPQVAVDRLEASPRVQFEKLHFMESQVQMLTVANTGQAITSICCVQVPVEFCFRPKLDNGRYSKEWLRANPASGAIKPGETCQVSLELCVDKRTAWKLNSASDCLEDILVLHLERGKDIFISSFSLAPVGCCYGCSLEALARIPCPVRELGREQLLKVERSPQEEGLLAVPFEVPKELWLLVDHLHKYGLTQDDLFQQSGLSWELHFDQGRLGRTAGRPPPYPHWVSPGWG</sequence>
<dbReference type="InterPro" id="IPR031896">
    <property type="entry name" value="INPP5B_PH_dom"/>
</dbReference>
<evidence type="ECO:0000259" key="2">
    <source>
        <dbReference type="SMART" id="SM00128"/>
    </source>
</evidence>
<dbReference type="GO" id="GO:0004439">
    <property type="term" value="F:phosphatidylinositol-4,5-bisphosphate 5-phosphatase activity"/>
    <property type="evidence" value="ECO:0007669"/>
    <property type="project" value="TreeGrafter"/>
</dbReference>